<reference evidence="2" key="2">
    <citation type="submission" date="2020-05" db="UniProtKB">
        <authorList>
            <consortium name="EnsemblMetazoa"/>
        </authorList>
    </citation>
    <scope>IDENTIFICATION</scope>
    <source>
        <strain evidence="2">Epiroticus2</strain>
    </source>
</reference>
<evidence type="ECO:0000313" key="2">
    <source>
        <dbReference type="EnsemblMetazoa" id="AEPI010900-PA"/>
    </source>
</evidence>
<dbReference type="AlphaFoldDB" id="A0A182PVB3"/>
<dbReference type="VEuPathDB" id="VectorBase:AEPI010900"/>
<protein>
    <submittedName>
        <fullName evidence="2">Uncharacterized protein</fullName>
    </submittedName>
</protein>
<feature type="compositionally biased region" description="Acidic residues" evidence="1">
    <location>
        <begin position="118"/>
        <end position="174"/>
    </location>
</feature>
<reference evidence="3" key="1">
    <citation type="submission" date="2013-03" db="EMBL/GenBank/DDBJ databases">
        <title>The Genome Sequence of Anopheles epiroticus epiroticus2.</title>
        <authorList>
            <consortium name="The Broad Institute Genomics Platform"/>
            <person name="Neafsey D.E."/>
            <person name="Howell P."/>
            <person name="Walker B."/>
            <person name="Young S.K."/>
            <person name="Zeng Q."/>
            <person name="Gargeya S."/>
            <person name="Fitzgerald M."/>
            <person name="Haas B."/>
            <person name="Abouelleil A."/>
            <person name="Allen A.W."/>
            <person name="Alvarado L."/>
            <person name="Arachchi H.M."/>
            <person name="Berlin A.M."/>
            <person name="Chapman S.B."/>
            <person name="Gainer-Dewar J."/>
            <person name="Goldberg J."/>
            <person name="Griggs A."/>
            <person name="Gujja S."/>
            <person name="Hansen M."/>
            <person name="Howarth C."/>
            <person name="Imamovic A."/>
            <person name="Ireland A."/>
            <person name="Larimer J."/>
            <person name="McCowan C."/>
            <person name="Murphy C."/>
            <person name="Pearson M."/>
            <person name="Poon T.W."/>
            <person name="Priest M."/>
            <person name="Roberts A."/>
            <person name="Saif S."/>
            <person name="Shea T."/>
            <person name="Sisk P."/>
            <person name="Sykes S."/>
            <person name="Wortman J."/>
            <person name="Nusbaum C."/>
            <person name="Birren B."/>
        </authorList>
    </citation>
    <scope>NUCLEOTIDE SEQUENCE [LARGE SCALE GENOMIC DNA]</scope>
    <source>
        <strain evidence="3">Epiroticus2</strain>
    </source>
</reference>
<evidence type="ECO:0000313" key="3">
    <source>
        <dbReference type="Proteomes" id="UP000075885"/>
    </source>
</evidence>
<evidence type="ECO:0000256" key="1">
    <source>
        <dbReference type="SAM" id="MobiDB-lite"/>
    </source>
</evidence>
<sequence length="174" mass="19034">MVYMITITCMTMLIRPTDMVWVNLMDLSKTNIYMIIRHPIIIRLTIIIRPTIIIRRLISKCFARRTERRNVLVAVSASLQDVVHQNEPFAVHPAGRSDVRSAVLGNLKNDDTPGDVGAPEDDDTPGDVGAPEDDGVPDDNGAPDDDTPDDDSVPDDDGTPDDVGALEDDTPDDA</sequence>
<dbReference type="EnsemblMetazoa" id="AEPI010900-RA">
    <property type="protein sequence ID" value="AEPI010900-PA"/>
    <property type="gene ID" value="AEPI010900"/>
</dbReference>
<dbReference type="Proteomes" id="UP000075885">
    <property type="component" value="Unassembled WGS sequence"/>
</dbReference>
<name>A0A182PVB3_9DIPT</name>
<keyword evidence="3" id="KW-1185">Reference proteome</keyword>
<accession>A0A182PVB3</accession>
<organism evidence="2 3">
    <name type="scientific">Anopheles epiroticus</name>
    <dbReference type="NCBI Taxonomy" id="199890"/>
    <lineage>
        <taxon>Eukaryota</taxon>
        <taxon>Metazoa</taxon>
        <taxon>Ecdysozoa</taxon>
        <taxon>Arthropoda</taxon>
        <taxon>Hexapoda</taxon>
        <taxon>Insecta</taxon>
        <taxon>Pterygota</taxon>
        <taxon>Neoptera</taxon>
        <taxon>Endopterygota</taxon>
        <taxon>Diptera</taxon>
        <taxon>Nematocera</taxon>
        <taxon>Culicoidea</taxon>
        <taxon>Culicidae</taxon>
        <taxon>Anophelinae</taxon>
        <taxon>Anopheles</taxon>
    </lineage>
</organism>
<proteinExistence type="predicted"/>
<feature type="region of interest" description="Disordered" evidence="1">
    <location>
        <begin position="105"/>
        <end position="174"/>
    </location>
</feature>